<name>A0AA37SQ26_9BACT</name>
<comment type="similarity">
    <text evidence="7">Belongs to the RnpA family.</text>
</comment>
<accession>A0AA37SQ26</accession>
<dbReference type="RefSeq" id="WP_235292743.1">
    <property type="nucleotide sequence ID" value="NZ_BSOH01000023.1"/>
</dbReference>
<evidence type="ECO:0000256" key="3">
    <source>
        <dbReference type="ARBA" id="ARBA00022722"/>
    </source>
</evidence>
<dbReference type="InterPro" id="IPR020539">
    <property type="entry name" value="RNase_P_CS"/>
</dbReference>
<protein>
    <recommendedName>
        <fullName evidence="7 8">Ribonuclease P protein component</fullName>
        <shortName evidence="7">RNase P protein</shortName>
        <shortName evidence="7">RNaseP protein</shortName>
        <ecNumber evidence="7 8">3.1.26.5</ecNumber>
    </recommendedName>
    <alternativeName>
        <fullName evidence="7">Protein C5</fullName>
    </alternativeName>
</protein>
<evidence type="ECO:0000256" key="5">
    <source>
        <dbReference type="ARBA" id="ARBA00022801"/>
    </source>
</evidence>
<dbReference type="AlphaFoldDB" id="A0AA37SQ26"/>
<dbReference type="EC" id="3.1.26.5" evidence="7 8"/>
<dbReference type="PROSITE" id="PS00648">
    <property type="entry name" value="RIBONUCLEASE_P"/>
    <property type="match status" value="1"/>
</dbReference>
<organism evidence="9 10">
    <name type="scientific">Portibacter lacus</name>
    <dbReference type="NCBI Taxonomy" id="1099794"/>
    <lineage>
        <taxon>Bacteria</taxon>
        <taxon>Pseudomonadati</taxon>
        <taxon>Bacteroidota</taxon>
        <taxon>Saprospiria</taxon>
        <taxon>Saprospirales</taxon>
        <taxon>Haliscomenobacteraceae</taxon>
        <taxon>Portibacter</taxon>
    </lineage>
</organism>
<keyword evidence="2 7" id="KW-0819">tRNA processing</keyword>
<dbReference type="GO" id="GO:0030677">
    <property type="term" value="C:ribonuclease P complex"/>
    <property type="evidence" value="ECO:0007669"/>
    <property type="project" value="TreeGrafter"/>
</dbReference>
<dbReference type="GO" id="GO:0042781">
    <property type="term" value="F:3'-tRNA processing endoribonuclease activity"/>
    <property type="evidence" value="ECO:0007669"/>
    <property type="project" value="TreeGrafter"/>
</dbReference>
<dbReference type="GO" id="GO:0000049">
    <property type="term" value="F:tRNA binding"/>
    <property type="evidence" value="ECO:0007669"/>
    <property type="project" value="UniProtKB-UniRule"/>
</dbReference>
<dbReference type="GO" id="GO:0004526">
    <property type="term" value="F:ribonuclease P activity"/>
    <property type="evidence" value="ECO:0007669"/>
    <property type="project" value="UniProtKB-UniRule"/>
</dbReference>
<dbReference type="PANTHER" id="PTHR33992">
    <property type="entry name" value="RIBONUCLEASE P PROTEIN COMPONENT"/>
    <property type="match status" value="1"/>
</dbReference>
<evidence type="ECO:0000256" key="2">
    <source>
        <dbReference type="ARBA" id="ARBA00022694"/>
    </source>
</evidence>
<reference evidence="9" key="1">
    <citation type="journal article" date="2014" name="Int. J. Syst. Evol. Microbiol.">
        <title>Complete genome sequence of Corynebacterium casei LMG S-19264T (=DSM 44701T), isolated from a smear-ripened cheese.</title>
        <authorList>
            <consortium name="US DOE Joint Genome Institute (JGI-PGF)"/>
            <person name="Walter F."/>
            <person name="Albersmeier A."/>
            <person name="Kalinowski J."/>
            <person name="Ruckert C."/>
        </authorList>
    </citation>
    <scope>NUCLEOTIDE SEQUENCE</scope>
    <source>
        <strain evidence="9">NBRC 108769</strain>
    </source>
</reference>
<dbReference type="PANTHER" id="PTHR33992:SF1">
    <property type="entry name" value="RIBONUCLEASE P PROTEIN COMPONENT"/>
    <property type="match status" value="1"/>
</dbReference>
<dbReference type="InterPro" id="IPR020568">
    <property type="entry name" value="Ribosomal_Su5_D2-typ_SF"/>
</dbReference>
<dbReference type="HAMAP" id="MF_00227">
    <property type="entry name" value="RNase_P"/>
    <property type="match status" value="1"/>
</dbReference>
<proteinExistence type="inferred from homology"/>
<dbReference type="Gene3D" id="3.30.230.10">
    <property type="match status" value="1"/>
</dbReference>
<evidence type="ECO:0000256" key="1">
    <source>
        <dbReference type="ARBA" id="ARBA00002663"/>
    </source>
</evidence>
<dbReference type="NCBIfam" id="TIGR00188">
    <property type="entry name" value="rnpA"/>
    <property type="match status" value="1"/>
</dbReference>
<dbReference type="GO" id="GO:0001682">
    <property type="term" value="P:tRNA 5'-leader removal"/>
    <property type="evidence" value="ECO:0007669"/>
    <property type="project" value="UniProtKB-UniRule"/>
</dbReference>
<keyword evidence="10" id="KW-1185">Reference proteome</keyword>
<dbReference type="SUPFAM" id="SSF54211">
    <property type="entry name" value="Ribosomal protein S5 domain 2-like"/>
    <property type="match status" value="1"/>
</dbReference>
<evidence type="ECO:0000256" key="8">
    <source>
        <dbReference type="NCBIfam" id="TIGR00188"/>
    </source>
</evidence>
<sequence>MANFSFPKSVRLTNKKKFELLFEESQIVKAFPLKIMFRLKEDTLNEPESPKFQFAFTVPKRSFKKAVDRNYLKRRMKEAFRLNKQLLEETLPPFYGIIIYTNREKQDFHAIEKAMIKALTKLNAHLSDI</sequence>
<comment type="catalytic activity">
    <reaction evidence="7">
        <text>Endonucleolytic cleavage of RNA, removing 5'-extranucleotides from tRNA precursor.</text>
        <dbReference type="EC" id="3.1.26.5"/>
    </reaction>
</comment>
<evidence type="ECO:0000256" key="7">
    <source>
        <dbReference type="HAMAP-Rule" id="MF_00227"/>
    </source>
</evidence>
<dbReference type="InterPro" id="IPR000100">
    <property type="entry name" value="RNase_P"/>
</dbReference>
<evidence type="ECO:0000313" key="10">
    <source>
        <dbReference type="Proteomes" id="UP001156666"/>
    </source>
</evidence>
<evidence type="ECO:0000256" key="4">
    <source>
        <dbReference type="ARBA" id="ARBA00022759"/>
    </source>
</evidence>
<comment type="function">
    <text evidence="1 7">RNaseP catalyzes the removal of the 5'-leader sequence from pre-tRNA to produce the mature 5'-terminus. It can also cleave other RNA substrates such as 4.5S RNA. The protein component plays an auxiliary but essential role in vivo by binding to the 5'-leader sequence and broadening the substrate specificity of the ribozyme.</text>
</comment>
<keyword evidence="4 7" id="KW-0255">Endonuclease</keyword>
<gene>
    <name evidence="7 9" type="primary">rnpA</name>
    <name evidence="9" type="ORF">GCM10007940_34120</name>
</gene>
<evidence type="ECO:0000256" key="6">
    <source>
        <dbReference type="ARBA" id="ARBA00022884"/>
    </source>
</evidence>
<evidence type="ECO:0000313" key="9">
    <source>
        <dbReference type="EMBL" id="GLR18796.1"/>
    </source>
</evidence>
<dbReference type="Pfam" id="PF00825">
    <property type="entry name" value="Ribonuclease_P"/>
    <property type="match status" value="1"/>
</dbReference>
<dbReference type="Proteomes" id="UP001156666">
    <property type="component" value="Unassembled WGS sequence"/>
</dbReference>
<reference evidence="9" key="2">
    <citation type="submission" date="2023-01" db="EMBL/GenBank/DDBJ databases">
        <title>Draft genome sequence of Portibacter lacus strain NBRC 108769.</title>
        <authorList>
            <person name="Sun Q."/>
            <person name="Mori K."/>
        </authorList>
    </citation>
    <scope>NUCLEOTIDE SEQUENCE</scope>
    <source>
        <strain evidence="9">NBRC 108769</strain>
    </source>
</reference>
<dbReference type="EMBL" id="BSOH01000023">
    <property type="protein sequence ID" value="GLR18796.1"/>
    <property type="molecule type" value="Genomic_DNA"/>
</dbReference>
<comment type="caution">
    <text evidence="9">The sequence shown here is derived from an EMBL/GenBank/DDBJ whole genome shotgun (WGS) entry which is preliminary data.</text>
</comment>
<keyword evidence="3 7" id="KW-0540">Nuclease</keyword>
<keyword evidence="5 7" id="KW-0378">Hydrolase</keyword>
<keyword evidence="6 7" id="KW-0694">RNA-binding</keyword>
<dbReference type="InterPro" id="IPR014721">
    <property type="entry name" value="Ribsml_uS5_D2-typ_fold_subgr"/>
</dbReference>
<comment type="subunit">
    <text evidence="7">Consists of a catalytic RNA component (M1 or rnpB) and a protein subunit.</text>
</comment>